<evidence type="ECO:0000256" key="1">
    <source>
        <dbReference type="SAM" id="Coils"/>
    </source>
</evidence>
<proteinExistence type="predicted"/>
<feature type="compositionally biased region" description="Polar residues" evidence="2">
    <location>
        <begin position="237"/>
        <end position="247"/>
    </location>
</feature>
<organism evidence="3 4">
    <name type="scientific">Rubus argutus</name>
    <name type="common">Southern blackberry</name>
    <dbReference type="NCBI Taxonomy" id="59490"/>
    <lineage>
        <taxon>Eukaryota</taxon>
        <taxon>Viridiplantae</taxon>
        <taxon>Streptophyta</taxon>
        <taxon>Embryophyta</taxon>
        <taxon>Tracheophyta</taxon>
        <taxon>Spermatophyta</taxon>
        <taxon>Magnoliopsida</taxon>
        <taxon>eudicotyledons</taxon>
        <taxon>Gunneridae</taxon>
        <taxon>Pentapetalae</taxon>
        <taxon>rosids</taxon>
        <taxon>fabids</taxon>
        <taxon>Rosales</taxon>
        <taxon>Rosaceae</taxon>
        <taxon>Rosoideae</taxon>
        <taxon>Rosoideae incertae sedis</taxon>
        <taxon>Rubus</taxon>
    </lineage>
</organism>
<sequence>MFRSCALDTWSGRSATKRAATYVVTSDERGILRFYHGGFVLSSFNHSDSRAPELNCLKIRSIFAAAATNFSTSLSPERIQWLNTYLGGSCLDIKKFSTPALLLKISQERSSVIYSLFQPTHLKLMPGLEGKELTTHIVESLANMDAAFSECHEHVAERERMREKVEKRNRSGETDEEVVHSVEDTDRVDLDQVEPTMVRDLPDTTYSLPCKPSKLETQWSGSSALGVRKKRKGVKTLSDQSADSSGTCLEPISSPRYPPLKSVPLNKEKNAALVPNLSTDVVSGHSSNCWIPNSRRMMCGQMAMSIDTTLTQTGQNNVNKDKQLEELKLELNREKQRANELEGQLQRLKPNETVSKANLRFRRLK</sequence>
<feature type="coiled-coil region" evidence="1">
    <location>
        <begin position="317"/>
        <end position="351"/>
    </location>
</feature>
<accession>A0AAW1XV61</accession>
<feature type="region of interest" description="Disordered" evidence="2">
    <location>
        <begin position="159"/>
        <end position="182"/>
    </location>
</feature>
<gene>
    <name evidence="3" type="ORF">M0R45_017091</name>
</gene>
<protein>
    <submittedName>
        <fullName evidence="3">Uncharacterized protein</fullName>
    </submittedName>
</protein>
<keyword evidence="1" id="KW-0175">Coiled coil</keyword>
<reference evidence="3 4" key="1">
    <citation type="journal article" date="2023" name="G3 (Bethesda)">
        <title>A chromosome-length genome assembly and annotation of blackberry (Rubus argutus, cv. 'Hillquist').</title>
        <authorList>
            <person name="Bruna T."/>
            <person name="Aryal R."/>
            <person name="Dudchenko O."/>
            <person name="Sargent D.J."/>
            <person name="Mead D."/>
            <person name="Buti M."/>
            <person name="Cavallini A."/>
            <person name="Hytonen T."/>
            <person name="Andres J."/>
            <person name="Pham M."/>
            <person name="Weisz D."/>
            <person name="Mascagni F."/>
            <person name="Usai G."/>
            <person name="Natali L."/>
            <person name="Bassil N."/>
            <person name="Fernandez G.E."/>
            <person name="Lomsadze A."/>
            <person name="Armour M."/>
            <person name="Olukolu B."/>
            <person name="Poorten T."/>
            <person name="Britton C."/>
            <person name="Davik J."/>
            <person name="Ashrafi H."/>
            <person name="Aiden E.L."/>
            <person name="Borodovsky M."/>
            <person name="Worthington M."/>
        </authorList>
    </citation>
    <scope>NUCLEOTIDE SEQUENCE [LARGE SCALE GENOMIC DNA]</scope>
    <source>
        <strain evidence="3">PI 553951</strain>
    </source>
</reference>
<evidence type="ECO:0000313" key="3">
    <source>
        <dbReference type="EMBL" id="KAK9940429.1"/>
    </source>
</evidence>
<feature type="region of interest" description="Disordered" evidence="2">
    <location>
        <begin position="229"/>
        <end position="261"/>
    </location>
</feature>
<dbReference type="EMBL" id="JBEDUW010000003">
    <property type="protein sequence ID" value="KAK9940429.1"/>
    <property type="molecule type" value="Genomic_DNA"/>
</dbReference>
<keyword evidence="4" id="KW-1185">Reference proteome</keyword>
<evidence type="ECO:0000256" key="2">
    <source>
        <dbReference type="SAM" id="MobiDB-lite"/>
    </source>
</evidence>
<comment type="caution">
    <text evidence="3">The sequence shown here is derived from an EMBL/GenBank/DDBJ whole genome shotgun (WGS) entry which is preliminary data.</text>
</comment>
<dbReference type="AlphaFoldDB" id="A0AAW1XV61"/>
<evidence type="ECO:0000313" key="4">
    <source>
        <dbReference type="Proteomes" id="UP001457282"/>
    </source>
</evidence>
<dbReference type="Proteomes" id="UP001457282">
    <property type="component" value="Unassembled WGS sequence"/>
</dbReference>
<name>A0AAW1XV61_RUBAR</name>